<evidence type="ECO:0000256" key="1">
    <source>
        <dbReference type="SAM" id="Phobius"/>
    </source>
</evidence>
<reference evidence="2" key="1">
    <citation type="submission" date="2019-07" db="EMBL/GenBank/DDBJ databases">
        <authorList>
            <person name="Dittberner H."/>
        </authorList>
    </citation>
    <scope>NUCLEOTIDE SEQUENCE [LARGE SCALE GENOMIC DNA]</scope>
</reference>
<dbReference type="AlphaFoldDB" id="A0A565AXJ6"/>
<gene>
    <name evidence="2" type="ORF">ANE_LOCUS3774</name>
</gene>
<protein>
    <submittedName>
        <fullName evidence="2">Uncharacterized protein</fullName>
    </submittedName>
</protein>
<keyword evidence="1" id="KW-0472">Membrane</keyword>
<organism evidence="2 3">
    <name type="scientific">Arabis nemorensis</name>
    <dbReference type="NCBI Taxonomy" id="586526"/>
    <lineage>
        <taxon>Eukaryota</taxon>
        <taxon>Viridiplantae</taxon>
        <taxon>Streptophyta</taxon>
        <taxon>Embryophyta</taxon>
        <taxon>Tracheophyta</taxon>
        <taxon>Spermatophyta</taxon>
        <taxon>Magnoliopsida</taxon>
        <taxon>eudicotyledons</taxon>
        <taxon>Gunneridae</taxon>
        <taxon>Pentapetalae</taxon>
        <taxon>rosids</taxon>
        <taxon>malvids</taxon>
        <taxon>Brassicales</taxon>
        <taxon>Brassicaceae</taxon>
        <taxon>Arabideae</taxon>
        <taxon>Arabis</taxon>
    </lineage>
</organism>
<sequence length="101" mass="10981">MRAKAYDDFEKEDLHDRTASMTRMRFSSCSMVSTLTLSEPPLPPKPPDPPDATSSLSTLIIGVVLYGFAAASNLNLLLPSVGAGRLCTIPEFVFNGFSSRR</sequence>
<keyword evidence="1" id="KW-0812">Transmembrane</keyword>
<comment type="caution">
    <text evidence="2">The sequence shown here is derived from an EMBL/GenBank/DDBJ whole genome shotgun (WGS) entry which is preliminary data.</text>
</comment>
<evidence type="ECO:0000313" key="2">
    <source>
        <dbReference type="EMBL" id="VVA93329.1"/>
    </source>
</evidence>
<dbReference type="Proteomes" id="UP000489600">
    <property type="component" value="Unassembled WGS sequence"/>
</dbReference>
<feature type="transmembrane region" description="Helical" evidence="1">
    <location>
        <begin position="56"/>
        <end position="78"/>
    </location>
</feature>
<dbReference type="EMBL" id="CABITT030000001">
    <property type="protein sequence ID" value="VVA93329.1"/>
    <property type="molecule type" value="Genomic_DNA"/>
</dbReference>
<keyword evidence="1" id="KW-1133">Transmembrane helix</keyword>
<accession>A0A565AXJ6</accession>
<keyword evidence="3" id="KW-1185">Reference proteome</keyword>
<proteinExistence type="predicted"/>
<name>A0A565AXJ6_9BRAS</name>
<evidence type="ECO:0000313" key="3">
    <source>
        <dbReference type="Proteomes" id="UP000489600"/>
    </source>
</evidence>